<dbReference type="PANTHER" id="PTHR24637">
    <property type="entry name" value="COLLAGEN"/>
    <property type="match status" value="1"/>
</dbReference>
<keyword evidence="4" id="KW-1185">Reference proteome</keyword>
<organism evidence="4 5">
    <name type="scientific">Globodera rostochiensis</name>
    <name type="common">Golden nematode worm</name>
    <name type="synonym">Heterodera rostochiensis</name>
    <dbReference type="NCBI Taxonomy" id="31243"/>
    <lineage>
        <taxon>Eukaryota</taxon>
        <taxon>Metazoa</taxon>
        <taxon>Ecdysozoa</taxon>
        <taxon>Nematoda</taxon>
        <taxon>Chromadorea</taxon>
        <taxon>Rhabditida</taxon>
        <taxon>Tylenchina</taxon>
        <taxon>Tylenchomorpha</taxon>
        <taxon>Tylenchoidea</taxon>
        <taxon>Heteroderidae</taxon>
        <taxon>Heteroderinae</taxon>
        <taxon>Globodera</taxon>
    </lineage>
</organism>
<evidence type="ECO:0000256" key="1">
    <source>
        <dbReference type="ARBA" id="ARBA00022737"/>
    </source>
</evidence>
<feature type="region of interest" description="Disordered" evidence="2">
    <location>
        <begin position="150"/>
        <end position="321"/>
    </location>
</feature>
<dbReference type="Proteomes" id="UP000887572">
    <property type="component" value="Unplaced"/>
</dbReference>
<feature type="compositionally biased region" description="Basic residues" evidence="2">
    <location>
        <begin position="305"/>
        <end position="321"/>
    </location>
</feature>
<evidence type="ECO:0000313" key="4">
    <source>
        <dbReference type="Proteomes" id="UP000887572"/>
    </source>
</evidence>
<evidence type="ECO:0000313" key="5">
    <source>
        <dbReference type="WBParaSite" id="Gr19_v10_g444.t1"/>
    </source>
</evidence>
<proteinExistence type="predicted"/>
<feature type="region of interest" description="Disordered" evidence="2">
    <location>
        <begin position="94"/>
        <end position="134"/>
    </location>
</feature>
<evidence type="ECO:0000256" key="2">
    <source>
        <dbReference type="SAM" id="MobiDB-lite"/>
    </source>
</evidence>
<feature type="transmembrane region" description="Helical" evidence="3">
    <location>
        <begin position="15"/>
        <end position="38"/>
    </location>
</feature>
<keyword evidence="3" id="KW-1133">Transmembrane helix</keyword>
<dbReference type="WBParaSite" id="Gr19_v10_g444.t1">
    <property type="protein sequence ID" value="Gr19_v10_g444.t1"/>
    <property type="gene ID" value="Gr19_v10_g444"/>
</dbReference>
<protein>
    <submittedName>
        <fullName evidence="5">Uncharacterized protein</fullName>
    </submittedName>
</protein>
<feature type="compositionally biased region" description="Basic residues" evidence="2">
    <location>
        <begin position="246"/>
        <end position="258"/>
    </location>
</feature>
<dbReference type="Pfam" id="PF01391">
    <property type="entry name" value="Collagen"/>
    <property type="match status" value="1"/>
</dbReference>
<reference evidence="5" key="1">
    <citation type="submission" date="2022-11" db="UniProtKB">
        <authorList>
            <consortium name="WormBaseParasite"/>
        </authorList>
    </citation>
    <scope>IDENTIFICATION</scope>
</reference>
<accession>A0A914HTY2</accession>
<dbReference type="AlphaFoldDB" id="A0A914HTY2"/>
<evidence type="ECO:0000256" key="3">
    <source>
        <dbReference type="SAM" id="Phobius"/>
    </source>
</evidence>
<keyword evidence="1" id="KW-0677">Repeat</keyword>
<feature type="compositionally biased region" description="Basic and acidic residues" evidence="2">
    <location>
        <begin position="213"/>
        <end position="223"/>
    </location>
</feature>
<dbReference type="InterPro" id="IPR008160">
    <property type="entry name" value="Collagen"/>
</dbReference>
<name>A0A914HTY2_GLORO</name>
<keyword evidence="3" id="KW-0472">Membrane</keyword>
<sequence>MNSSKSFPFYLSSAFVPFLFVLSIAVLVAVFSVCQLMAKIENVHEMMGKYGRSFADSERRFISAMALLRPQRRRRIASGGPGSQFAANLCQCEESRGDKCPPGKPGKKGKRGQKGTPGSPGLPGVPGLRGNQPPVQFDFEFRCRICPMGEPGEPGKVGDSGENGSPGPKGPPGRPGKPGRTGETGSVGAEGEKGMSGKMGKKGSRGKAALKGESGHKGEKGEDGQAGSTGRPGAAGRPGKDGANGKPRKAGKRGKVGRKGSPGERGTTGPIGEPGQDRFYCPCPKERLPDTLLQSPPTGYSPKTPHGRPRAGHKRGKLSQHHRLVHEVALGTENKA</sequence>
<keyword evidence="3" id="KW-0812">Transmembrane</keyword>